<evidence type="ECO:0000313" key="6">
    <source>
        <dbReference type="Proteomes" id="UP000527860"/>
    </source>
</evidence>
<evidence type="ECO:0000313" key="5">
    <source>
        <dbReference type="Proteomes" id="UP000031546"/>
    </source>
</evidence>
<accession>A0A0C2HGL4</accession>
<dbReference type="InterPro" id="IPR003675">
    <property type="entry name" value="Rce1/LyrA-like_dom"/>
</dbReference>
<dbReference type="GO" id="GO:0004175">
    <property type="term" value="F:endopeptidase activity"/>
    <property type="evidence" value="ECO:0007669"/>
    <property type="project" value="UniProtKB-ARBA"/>
</dbReference>
<feature type="domain" description="CAAX prenyl protease 2/Lysostaphin resistance protein A-like" evidence="2">
    <location>
        <begin position="127"/>
        <end position="219"/>
    </location>
</feature>
<reference evidence="3 5" key="1">
    <citation type="submission" date="2015-01" db="EMBL/GenBank/DDBJ databases">
        <title>Genome sequences of high lactate-tolerant strain Salinicoccus roseus W12 with industrial interest.</title>
        <authorList>
            <person name="Wang H."/>
            <person name="Yu B."/>
        </authorList>
    </citation>
    <scope>NUCLEOTIDE SEQUENCE [LARGE SCALE GENOMIC DNA]</scope>
    <source>
        <strain evidence="3 5">W12</strain>
    </source>
</reference>
<reference evidence="4 6" key="4">
    <citation type="submission" date="2022-12" db="EMBL/GenBank/DDBJ databases">
        <title>Genome analysis and biological profiling of marine Salinicoccus roseus MOSEL-ME25.</title>
        <authorList>
            <person name="Mirza F.T."/>
            <person name="Xie Y."/>
            <person name="Shinwari Z.K."/>
        </authorList>
    </citation>
    <scope>NUCLEOTIDE SEQUENCE [LARGE SCALE GENOMIC DNA]</scope>
    <source>
        <strain evidence="4 6">MOSEL-ME25</strain>
    </source>
</reference>
<dbReference type="EMBL" id="JABEVU030000001">
    <property type="protein sequence ID" value="MDB0580389.1"/>
    <property type="molecule type" value="Genomic_DNA"/>
</dbReference>
<dbReference type="STRING" id="45670.SN16_06235"/>
<proteinExistence type="predicted"/>
<sequence>MRQLYSALIIVIFLAVQFAVVPVSIIMAAVNPSITEDQLLDQVLPYQAIAFAIGVIAVIIIGQLHKNKNRIERGRQADIPVTIAWIIGGVVLAYASQVIAGLVNVYVLGNPMESENTAGIIDMIQSAPFMILVVALLGPILEEYVFRRAIFGEIYEVVPGPKVVAFLVAGLVSGLIFAVAHWDFTHILIYVVMAYTFSFLYVITGRLLVPIMVHMLMNGLVVLLQLMFQDYIKQMEEIQNGLGVIIRLLM</sequence>
<dbReference type="EMBL" id="JXII01000005">
    <property type="protein sequence ID" value="KIH70754.1"/>
    <property type="molecule type" value="Genomic_DNA"/>
</dbReference>
<feature type="transmembrane region" description="Helical" evidence="1">
    <location>
        <begin position="7"/>
        <end position="31"/>
    </location>
</feature>
<feature type="transmembrane region" description="Helical" evidence="1">
    <location>
        <begin position="163"/>
        <end position="182"/>
    </location>
</feature>
<keyword evidence="4" id="KW-0482">Metalloprotease</keyword>
<keyword evidence="1" id="KW-1133">Transmembrane helix</keyword>
<reference evidence="6" key="2">
    <citation type="submission" date="2020-04" db="EMBL/GenBank/DDBJ databases">
        <title>Genome analysis and biological profiling of marine Cellulosimicrobium funkei MOSEL-ME6.</title>
        <authorList>
            <person name="Tanveer F."/>
            <person name="Xie Y."/>
            <person name="Shinwari Z.K."/>
        </authorList>
    </citation>
    <scope>NUCLEOTIDE SEQUENCE [LARGE SCALE GENOMIC DNA]</scope>
    <source>
        <strain evidence="6">MOSEL-ME25</strain>
    </source>
</reference>
<dbReference type="GeneID" id="77845151"/>
<feature type="transmembrane region" description="Helical" evidence="1">
    <location>
        <begin position="120"/>
        <end position="142"/>
    </location>
</feature>
<dbReference type="InterPro" id="IPR052710">
    <property type="entry name" value="CAAX_protease"/>
</dbReference>
<dbReference type="Proteomes" id="UP000527860">
    <property type="component" value="Unassembled WGS sequence"/>
</dbReference>
<keyword evidence="1" id="KW-0812">Transmembrane</keyword>
<protein>
    <submittedName>
        <fullName evidence="4">CPBP family intramembrane metalloprotease</fullName>
    </submittedName>
</protein>
<dbReference type="RefSeq" id="WP_040105766.1">
    <property type="nucleotide sequence ID" value="NZ_JABEVU030000001.1"/>
</dbReference>
<evidence type="ECO:0000313" key="4">
    <source>
        <dbReference type="EMBL" id="MDB0580389.1"/>
    </source>
</evidence>
<feature type="transmembrane region" description="Helical" evidence="1">
    <location>
        <begin position="83"/>
        <end position="108"/>
    </location>
</feature>
<dbReference type="OrthoDB" id="2194912at2"/>
<dbReference type="PANTHER" id="PTHR36435">
    <property type="entry name" value="SLR1288 PROTEIN"/>
    <property type="match status" value="1"/>
</dbReference>
<reference evidence="4" key="3">
    <citation type="submission" date="2020-04" db="EMBL/GenBank/DDBJ databases">
        <authorList>
            <person name="Tanveer F."/>
            <person name="Xie Y."/>
            <person name="Shinwari Z.K."/>
        </authorList>
    </citation>
    <scope>NUCLEOTIDE SEQUENCE</scope>
    <source>
        <strain evidence="4">MOSEL-ME25</strain>
    </source>
</reference>
<dbReference type="AlphaFoldDB" id="A0A0C2HGL4"/>
<keyword evidence="1" id="KW-0472">Membrane</keyword>
<dbReference type="PANTHER" id="PTHR36435:SF6">
    <property type="entry name" value="ABORTIVE INFECTION PROTEIN"/>
    <property type="match status" value="1"/>
</dbReference>
<organism evidence="3 5">
    <name type="scientific">Salinicoccus roseus</name>
    <dbReference type="NCBI Taxonomy" id="45670"/>
    <lineage>
        <taxon>Bacteria</taxon>
        <taxon>Bacillati</taxon>
        <taxon>Bacillota</taxon>
        <taxon>Bacilli</taxon>
        <taxon>Bacillales</taxon>
        <taxon>Staphylococcaceae</taxon>
        <taxon>Salinicoccus</taxon>
    </lineage>
</organism>
<keyword evidence="4" id="KW-0378">Hydrolase</keyword>
<dbReference type="GO" id="GO:0008237">
    <property type="term" value="F:metallopeptidase activity"/>
    <property type="evidence" value="ECO:0007669"/>
    <property type="project" value="UniProtKB-KW"/>
</dbReference>
<dbReference type="Proteomes" id="UP000031546">
    <property type="component" value="Unassembled WGS sequence"/>
</dbReference>
<dbReference type="Pfam" id="PF02517">
    <property type="entry name" value="Rce1-like"/>
    <property type="match status" value="1"/>
</dbReference>
<feature type="transmembrane region" description="Helical" evidence="1">
    <location>
        <begin position="188"/>
        <end position="209"/>
    </location>
</feature>
<dbReference type="GO" id="GO:0080120">
    <property type="term" value="P:CAAX-box protein maturation"/>
    <property type="evidence" value="ECO:0007669"/>
    <property type="project" value="UniProtKB-ARBA"/>
</dbReference>
<gene>
    <name evidence="4" type="ORF">F7P68_0007580</name>
    <name evidence="3" type="ORF">SN16_06235</name>
</gene>
<evidence type="ECO:0000313" key="3">
    <source>
        <dbReference type="EMBL" id="KIH70754.1"/>
    </source>
</evidence>
<keyword evidence="4" id="KW-0645">Protease</keyword>
<name>A0A0C2HGL4_9STAP</name>
<keyword evidence="6" id="KW-1185">Reference proteome</keyword>
<evidence type="ECO:0000259" key="2">
    <source>
        <dbReference type="Pfam" id="PF02517"/>
    </source>
</evidence>
<evidence type="ECO:0000256" key="1">
    <source>
        <dbReference type="SAM" id="Phobius"/>
    </source>
</evidence>
<feature type="transmembrane region" description="Helical" evidence="1">
    <location>
        <begin position="43"/>
        <end position="62"/>
    </location>
</feature>
<comment type="caution">
    <text evidence="3">The sequence shown here is derived from an EMBL/GenBank/DDBJ whole genome shotgun (WGS) entry which is preliminary data.</text>
</comment>